<dbReference type="PANTHER" id="PTHR20963">
    <property type="entry name" value="MULTIPLE INOSITOL POLYPHOSPHATE PHOSPHATASE-RELATED"/>
    <property type="match status" value="1"/>
</dbReference>
<comment type="catalytic activity">
    <reaction evidence="14">
        <text>1D-myo-inositol hexakisphosphate + H2O = 1D-myo-inositol 1,2,4,5,6-pentakisphosphate + phosphate</text>
        <dbReference type="Rhea" id="RHEA:16989"/>
        <dbReference type="ChEBI" id="CHEBI:15377"/>
        <dbReference type="ChEBI" id="CHEBI:43474"/>
        <dbReference type="ChEBI" id="CHEBI:57798"/>
        <dbReference type="ChEBI" id="CHEBI:58130"/>
        <dbReference type="EC" id="3.1.3.62"/>
    </reaction>
    <physiologicalReaction direction="left-to-right" evidence="14">
        <dbReference type="Rhea" id="RHEA:16990"/>
    </physiologicalReaction>
</comment>
<reference evidence="18" key="1">
    <citation type="submission" date="2013-12" db="EMBL/GenBank/DDBJ databases">
        <title>The Genome Sequence of Aphanomyces astaci APO3.</title>
        <authorList>
            <consortium name="The Broad Institute Genomics Platform"/>
            <person name="Russ C."/>
            <person name="Tyler B."/>
            <person name="van West P."/>
            <person name="Dieguez-Uribeondo J."/>
            <person name="Young S.K."/>
            <person name="Zeng Q."/>
            <person name="Gargeya S."/>
            <person name="Fitzgerald M."/>
            <person name="Abouelleil A."/>
            <person name="Alvarado L."/>
            <person name="Chapman S.B."/>
            <person name="Gainer-Dewar J."/>
            <person name="Goldberg J."/>
            <person name="Griggs A."/>
            <person name="Gujja S."/>
            <person name="Hansen M."/>
            <person name="Howarth C."/>
            <person name="Imamovic A."/>
            <person name="Ireland A."/>
            <person name="Larimer J."/>
            <person name="McCowan C."/>
            <person name="Murphy C."/>
            <person name="Pearson M."/>
            <person name="Poon T.W."/>
            <person name="Priest M."/>
            <person name="Roberts A."/>
            <person name="Saif S."/>
            <person name="Shea T."/>
            <person name="Sykes S."/>
            <person name="Wortman J."/>
            <person name="Nusbaum C."/>
            <person name="Birren B."/>
        </authorList>
    </citation>
    <scope>NUCLEOTIDE SEQUENCE [LARGE SCALE GENOMIC DNA]</scope>
    <source>
        <strain evidence="18">APO3</strain>
    </source>
</reference>
<feature type="transmembrane region" description="Helical" evidence="17">
    <location>
        <begin position="21"/>
        <end position="42"/>
    </location>
</feature>
<evidence type="ECO:0000256" key="1">
    <source>
        <dbReference type="ARBA" id="ARBA00004236"/>
    </source>
</evidence>
<dbReference type="PIRSF" id="PIRSF000894">
    <property type="entry name" value="Acid_phosphatase"/>
    <property type="match status" value="1"/>
</dbReference>
<keyword evidence="9 17" id="KW-0472">Membrane</keyword>
<protein>
    <recommendedName>
        <fullName evidence="5">Multiple inositol polyphosphate phosphatase 1</fullName>
        <ecNumber evidence="4">3.1.3.62</ecNumber>
        <ecNumber evidence="3">3.1.3.80</ecNumber>
    </recommendedName>
    <alternativeName>
        <fullName evidence="11">2,3-bisphosphoglycerate 3-phosphatase</fullName>
    </alternativeName>
</protein>
<feature type="disulfide bond" evidence="16">
    <location>
        <begin position="456"/>
        <end position="462"/>
    </location>
</feature>
<dbReference type="Gene3D" id="3.40.50.1240">
    <property type="entry name" value="Phosphoglycerate mutase-like"/>
    <property type="match status" value="1"/>
</dbReference>
<keyword evidence="17" id="KW-0812">Transmembrane</keyword>
<evidence type="ECO:0000256" key="13">
    <source>
        <dbReference type="ARBA" id="ARBA00043671"/>
    </source>
</evidence>
<evidence type="ECO:0000256" key="2">
    <source>
        <dbReference type="ARBA" id="ARBA00008422"/>
    </source>
</evidence>
<evidence type="ECO:0000256" key="7">
    <source>
        <dbReference type="ARBA" id="ARBA00022729"/>
    </source>
</evidence>
<dbReference type="SUPFAM" id="SSF53254">
    <property type="entry name" value="Phosphoglycerate mutase-like"/>
    <property type="match status" value="1"/>
</dbReference>
<dbReference type="RefSeq" id="XP_009830186.1">
    <property type="nucleotide sequence ID" value="XM_009831884.1"/>
</dbReference>
<comment type="catalytic activity">
    <reaction evidence="12">
        <text>1D-myo-inositol 1,2,5,6-tetrakisphosphate + H2O = 1D-myo-inositol 1,2,6-trisphosphate + phosphate</text>
        <dbReference type="Rhea" id="RHEA:77119"/>
        <dbReference type="ChEBI" id="CHEBI:15377"/>
        <dbReference type="ChEBI" id="CHEBI:43474"/>
        <dbReference type="ChEBI" id="CHEBI:195535"/>
        <dbReference type="ChEBI" id="CHEBI:195537"/>
        <dbReference type="EC" id="3.1.3.62"/>
    </reaction>
    <physiologicalReaction direction="left-to-right" evidence="12">
        <dbReference type="Rhea" id="RHEA:77120"/>
    </physiologicalReaction>
</comment>
<comment type="subcellular location">
    <subcellularLocation>
        <location evidence="1">Cell membrane</location>
    </subcellularLocation>
</comment>
<dbReference type="AlphaFoldDB" id="W4GKR3"/>
<evidence type="ECO:0000256" key="9">
    <source>
        <dbReference type="ARBA" id="ARBA00023136"/>
    </source>
</evidence>
<keyword evidence="7" id="KW-0732">Signal</keyword>
<keyword evidence="17" id="KW-1133">Transmembrane helix</keyword>
<dbReference type="CDD" id="cd07061">
    <property type="entry name" value="HP_HAP_like"/>
    <property type="match status" value="1"/>
</dbReference>
<dbReference type="EC" id="3.1.3.80" evidence="3"/>
<dbReference type="PANTHER" id="PTHR20963:SF8">
    <property type="entry name" value="MULTIPLE INOSITOL POLYPHOSPHATE PHOSPHATASE 1"/>
    <property type="match status" value="1"/>
</dbReference>
<dbReference type="InterPro" id="IPR029033">
    <property type="entry name" value="His_PPase_superfam"/>
</dbReference>
<comment type="catalytic activity">
    <reaction evidence="15">
        <text>(2R)-2,3-bisphosphoglycerate + H2O = (2R)-2-phosphoglycerate + phosphate</text>
        <dbReference type="Rhea" id="RHEA:27381"/>
        <dbReference type="ChEBI" id="CHEBI:15377"/>
        <dbReference type="ChEBI" id="CHEBI:43474"/>
        <dbReference type="ChEBI" id="CHEBI:58248"/>
        <dbReference type="ChEBI" id="CHEBI:58289"/>
        <dbReference type="EC" id="3.1.3.80"/>
    </reaction>
    <physiologicalReaction direction="left-to-right" evidence="15">
        <dbReference type="Rhea" id="RHEA:27382"/>
    </physiologicalReaction>
</comment>
<keyword evidence="16" id="KW-1015">Disulfide bond</keyword>
<dbReference type="PROSITE" id="PS00616">
    <property type="entry name" value="HIS_ACID_PHOSPHAT_1"/>
    <property type="match status" value="1"/>
</dbReference>
<evidence type="ECO:0000256" key="14">
    <source>
        <dbReference type="ARBA" id="ARBA00043691"/>
    </source>
</evidence>
<dbReference type="GO" id="GO:0052745">
    <property type="term" value="F:inositol phosphate phosphatase activity"/>
    <property type="evidence" value="ECO:0007669"/>
    <property type="project" value="TreeGrafter"/>
</dbReference>
<evidence type="ECO:0000313" key="18">
    <source>
        <dbReference type="EMBL" id="ETV80262.1"/>
    </source>
</evidence>
<feature type="disulfide bond" evidence="16">
    <location>
        <begin position="88"/>
        <end position="434"/>
    </location>
</feature>
<evidence type="ECO:0000256" key="15">
    <source>
        <dbReference type="ARBA" id="ARBA00043832"/>
    </source>
</evidence>
<dbReference type="Pfam" id="PF00328">
    <property type="entry name" value="His_Phos_2"/>
    <property type="match status" value="1"/>
</dbReference>
<comment type="catalytic activity">
    <reaction evidence="13">
        <text>1D-myo-inositol 1,2,4,5,6-pentakisphosphate + H2O = 1D-myo-inositol 1,2,5,6-tetrakisphosphate + phosphate</text>
        <dbReference type="Rhea" id="RHEA:77115"/>
        <dbReference type="ChEBI" id="CHEBI:15377"/>
        <dbReference type="ChEBI" id="CHEBI:43474"/>
        <dbReference type="ChEBI" id="CHEBI:57798"/>
        <dbReference type="ChEBI" id="CHEBI:195535"/>
        <dbReference type="EC" id="3.1.3.62"/>
    </reaction>
    <physiologicalReaction direction="left-to-right" evidence="13">
        <dbReference type="Rhea" id="RHEA:77116"/>
    </physiologicalReaction>
</comment>
<evidence type="ECO:0000256" key="8">
    <source>
        <dbReference type="ARBA" id="ARBA00022801"/>
    </source>
</evidence>
<dbReference type="VEuPathDB" id="FungiDB:H257_06603"/>
<evidence type="ECO:0000256" key="5">
    <source>
        <dbReference type="ARBA" id="ARBA00018097"/>
    </source>
</evidence>
<gene>
    <name evidence="18" type="ORF">H257_06603</name>
</gene>
<evidence type="ECO:0000256" key="4">
    <source>
        <dbReference type="ARBA" id="ARBA00013040"/>
    </source>
</evidence>
<evidence type="ECO:0000256" key="12">
    <source>
        <dbReference type="ARBA" id="ARBA00043668"/>
    </source>
</evidence>
<evidence type="ECO:0000256" key="16">
    <source>
        <dbReference type="PIRSR" id="PIRSR000894-2"/>
    </source>
</evidence>
<dbReference type="EMBL" id="KI913126">
    <property type="protein sequence ID" value="ETV80262.1"/>
    <property type="molecule type" value="Genomic_DNA"/>
</dbReference>
<feature type="disulfide bond" evidence="16">
    <location>
        <begin position="246"/>
        <end position="483"/>
    </location>
</feature>
<sequence length="485" mass="54895">MTRSYKSIEHHRNCHVGRLAKRILVALPVLAIGVVLACRWWLDAQAMQPLVAATSSLVVFPLSTNTPYAMSGSVEEPHEQPKNNWSTCSLVQINAVYRHGTRYPMESDYIKMQRTLHELQTAYNSTLPQWLQTYAFSYPQSVSELLAPAGEVEMEGLGRRARMLADRYSLPSRYSPDAFVFEHTHVLRTKQSAERYTRRIGPAEQWCVNIRRFAAAYFADTPSPPNISYKCQPQGQDISLRFFDNCPKYKAWVRYSTNMTIQTKAFEETSRALAMVAQLRDAGLHLPPSASFQWSQLMAVYDACAFDVALFNTSSMWCSLFPTRDLLLLDFHSDLKKYYECGPGFAISVAIAAPLLADMLATMTATDHPGSAAIAYFRFAHAETVLPLACLLGMCSSTSPLVASWTEAQIHHRQFKVSRLSPFASNLAFHVYKCGKNDEKRVKFLANEVEVDMPFCHEKGYCTLDDLQQHFYTAVAFDFQNECKL</sequence>
<evidence type="ECO:0000256" key="3">
    <source>
        <dbReference type="ARBA" id="ARBA00012976"/>
    </source>
</evidence>
<dbReference type="OrthoDB" id="6509975at2759"/>
<dbReference type="GO" id="GO:0034417">
    <property type="term" value="F:bisphosphoglycerate 3-phosphatase activity"/>
    <property type="evidence" value="ECO:0007669"/>
    <property type="project" value="UniProtKB-EC"/>
</dbReference>
<dbReference type="GO" id="GO:0005886">
    <property type="term" value="C:plasma membrane"/>
    <property type="evidence" value="ECO:0007669"/>
    <property type="project" value="UniProtKB-SubCell"/>
</dbReference>
<evidence type="ECO:0000256" key="10">
    <source>
        <dbReference type="ARBA" id="ARBA00023180"/>
    </source>
</evidence>
<dbReference type="GeneID" id="20808599"/>
<organism evidence="18">
    <name type="scientific">Aphanomyces astaci</name>
    <name type="common">Crayfish plague agent</name>
    <dbReference type="NCBI Taxonomy" id="112090"/>
    <lineage>
        <taxon>Eukaryota</taxon>
        <taxon>Sar</taxon>
        <taxon>Stramenopiles</taxon>
        <taxon>Oomycota</taxon>
        <taxon>Saprolegniomycetes</taxon>
        <taxon>Saprolegniales</taxon>
        <taxon>Verrucalvaceae</taxon>
        <taxon>Aphanomyces</taxon>
    </lineage>
</organism>
<dbReference type="GO" id="GO:0003993">
    <property type="term" value="F:acid phosphatase activity"/>
    <property type="evidence" value="ECO:0007669"/>
    <property type="project" value="TreeGrafter"/>
</dbReference>
<accession>W4GKR3</accession>
<evidence type="ECO:0000256" key="6">
    <source>
        <dbReference type="ARBA" id="ARBA00022475"/>
    </source>
</evidence>
<dbReference type="InterPro" id="IPR033379">
    <property type="entry name" value="Acid_Pase_AS"/>
</dbReference>
<keyword evidence="8" id="KW-0378">Hydrolase</keyword>
<comment type="similarity">
    <text evidence="2">Belongs to the histidine acid phosphatase family. MINPP1 subfamily.</text>
</comment>
<keyword evidence="10" id="KW-0325">Glycoprotein</keyword>
<dbReference type="InterPro" id="IPR016274">
    <property type="entry name" value="Histidine_acid_Pase_euk"/>
</dbReference>
<keyword evidence="6" id="KW-1003">Cell membrane</keyword>
<dbReference type="EC" id="3.1.3.62" evidence="4"/>
<feature type="disulfide bond" evidence="16">
    <location>
        <begin position="304"/>
        <end position="318"/>
    </location>
</feature>
<proteinExistence type="inferred from homology"/>
<name>W4GKR3_APHAT</name>
<dbReference type="InterPro" id="IPR000560">
    <property type="entry name" value="His_Pase_clade-2"/>
</dbReference>
<evidence type="ECO:0000256" key="11">
    <source>
        <dbReference type="ARBA" id="ARBA00031642"/>
    </source>
</evidence>
<dbReference type="STRING" id="112090.W4GKR3"/>
<evidence type="ECO:0000256" key="17">
    <source>
        <dbReference type="SAM" id="Phobius"/>
    </source>
</evidence>